<keyword evidence="2" id="KW-1185">Reference proteome</keyword>
<reference evidence="1" key="1">
    <citation type="journal article" date="2022" name="bioRxiv">
        <title>Sequencing and chromosome-scale assembly of the giantPleurodeles waltlgenome.</title>
        <authorList>
            <person name="Brown T."/>
            <person name="Elewa A."/>
            <person name="Iarovenko S."/>
            <person name="Subramanian E."/>
            <person name="Araus A.J."/>
            <person name="Petzold A."/>
            <person name="Susuki M."/>
            <person name="Suzuki K.-i.T."/>
            <person name="Hayashi T."/>
            <person name="Toyoda A."/>
            <person name="Oliveira C."/>
            <person name="Osipova E."/>
            <person name="Leigh N.D."/>
            <person name="Simon A."/>
            <person name="Yun M.H."/>
        </authorList>
    </citation>
    <scope>NUCLEOTIDE SEQUENCE</scope>
    <source>
        <strain evidence="1">20211129_DDA</strain>
        <tissue evidence="1">Liver</tissue>
    </source>
</reference>
<protein>
    <submittedName>
        <fullName evidence="1">Uncharacterized protein</fullName>
    </submittedName>
</protein>
<accession>A0AAV7WQD4</accession>
<comment type="caution">
    <text evidence="1">The sequence shown here is derived from an EMBL/GenBank/DDBJ whole genome shotgun (WGS) entry which is preliminary data.</text>
</comment>
<dbReference type="EMBL" id="JANPWB010000001">
    <property type="protein sequence ID" value="KAJ1214891.1"/>
    <property type="molecule type" value="Genomic_DNA"/>
</dbReference>
<dbReference type="AlphaFoldDB" id="A0AAV7WQD4"/>
<gene>
    <name evidence="1" type="ORF">NDU88_002502</name>
</gene>
<name>A0AAV7WQD4_PLEWA</name>
<sequence length="107" mass="11814">MPAALLVKKMVSLRPGTQLRVSPAVDEELRSGEAWPDGAGAAGAGRRARLPGRPTIWLVKEVVVLLPYSRLWVAPDCSGWTWAVQRHVQRGCFVDQRQHAEEKSFGP</sequence>
<evidence type="ECO:0000313" key="2">
    <source>
        <dbReference type="Proteomes" id="UP001066276"/>
    </source>
</evidence>
<evidence type="ECO:0000313" key="1">
    <source>
        <dbReference type="EMBL" id="KAJ1214891.1"/>
    </source>
</evidence>
<dbReference type="Proteomes" id="UP001066276">
    <property type="component" value="Chromosome 1_1"/>
</dbReference>
<organism evidence="1 2">
    <name type="scientific">Pleurodeles waltl</name>
    <name type="common">Iberian ribbed newt</name>
    <dbReference type="NCBI Taxonomy" id="8319"/>
    <lineage>
        <taxon>Eukaryota</taxon>
        <taxon>Metazoa</taxon>
        <taxon>Chordata</taxon>
        <taxon>Craniata</taxon>
        <taxon>Vertebrata</taxon>
        <taxon>Euteleostomi</taxon>
        <taxon>Amphibia</taxon>
        <taxon>Batrachia</taxon>
        <taxon>Caudata</taxon>
        <taxon>Salamandroidea</taxon>
        <taxon>Salamandridae</taxon>
        <taxon>Pleurodelinae</taxon>
        <taxon>Pleurodeles</taxon>
    </lineage>
</organism>
<proteinExistence type="predicted"/>